<comment type="caution">
    <text evidence="3">The sequence shown here is derived from an EMBL/GenBank/DDBJ whole genome shotgun (WGS) entry which is preliminary data.</text>
</comment>
<accession>A0A139BX98</accession>
<dbReference type="InterPro" id="IPR037522">
    <property type="entry name" value="HD_GYP_dom"/>
</dbReference>
<dbReference type="CDD" id="cd00077">
    <property type="entry name" value="HDc"/>
    <property type="match status" value="1"/>
</dbReference>
<feature type="domain" description="HD-GYP" evidence="2">
    <location>
        <begin position="202"/>
        <end position="397"/>
    </location>
</feature>
<keyword evidence="3" id="KW-0378">Hydrolase</keyword>
<evidence type="ECO:0000256" key="1">
    <source>
        <dbReference type="SAM" id="Phobius"/>
    </source>
</evidence>
<dbReference type="PROSITE" id="PS51832">
    <property type="entry name" value="HD_GYP"/>
    <property type="match status" value="1"/>
</dbReference>
<keyword evidence="1" id="KW-1133">Transmembrane helix</keyword>
<sequence>MQNIHKKIVKRLLLGWLSLSLIISGAVFYLKMNGVDELVLGLAVKESRSFTAGFDRAGAGQVEMLKRKADEFLKGHFIVLDLYDEHKKLILREASPGREMVEQRLEQYVHHFPMENTRYYKKLWIDRQLFLQVLLPLQDKRGDLVGYFEGVYQVDAETLHNIEADIIRTLLLVVVVVLITAIMLYPIIISLNRGLINLATDLLKSHIELMDVLGSAIAERDSDTNSHNYRVTLYAIRLAETLGLSSPQIRNLIAGAFLHDVGKIGIRDNILLKPASLSDTEFEVMRGHVLLGVDIISKSNWLAGAREVVEFHHEKFDGSGYMKGLKGKEIPLNARIFAIVDVFDALTSKRPYKEPFGFGETMDTLQRDSGSRFDPELLSTFCGIAYPLYQEISRADDSTLKALLNRSVSKHFLNG</sequence>
<dbReference type="Proteomes" id="UP000070578">
    <property type="component" value="Unassembled WGS sequence"/>
</dbReference>
<dbReference type="InterPro" id="IPR052020">
    <property type="entry name" value="Cyclic_di-GMP/3'3'-cGAMP_PDE"/>
</dbReference>
<dbReference type="GO" id="GO:0008081">
    <property type="term" value="F:phosphoric diester hydrolase activity"/>
    <property type="evidence" value="ECO:0007669"/>
    <property type="project" value="UniProtKB-ARBA"/>
</dbReference>
<gene>
    <name evidence="3" type="ORF">AWT59_0300</name>
</gene>
<organism evidence="3 4">
    <name type="scientific">Candidatus Gallionella acididurans</name>
    <dbReference type="NCBI Taxonomy" id="1796491"/>
    <lineage>
        <taxon>Bacteria</taxon>
        <taxon>Pseudomonadati</taxon>
        <taxon>Pseudomonadota</taxon>
        <taxon>Betaproteobacteria</taxon>
        <taxon>Nitrosomonadales</taxon>
        <taxon>Gallionellaceae</taxon>
        <taxon>Gallionella</taxon>
    </lineage>
</organism>
<proteinExistence type="predicted"/>
<dbReference type="PANTHER" id="PTHR45228">
    <property type="entry name" value="CYCLIC DI-GMP PHOSPHODIESTERASE TM_0186-RELATED"/>
    <property type="match status" value="1"/>
</dbReference>
<protein>
    <submittedName>
        <fullName evidence="3">Metal dependent phosphohydrolase</fullName>
    </submittedName>
</protein>
<dbReference type="InterPro" id="IPR003607">
    <property type="entry name" value="HD/PDEase_dom"/>
</dbReference>
<reference evidence="3 4" key="1">
    <citation type="submission" date="2016-02" db="EMBL/GenBank/DDBJ databases">
        <authorList>
            <person name="Wen L."/>
            <person name="He K."/>
            <person name="Yang H."/>
        </authorList>
    </citation>
    <scope>NUCLEOTIDE SEQUENCE [LARGE SCALE GENOMIC DNA]</scope>
    <source>
        <strain evidence="3">ShG14-8</strain>
    </source>
</reference>
<dbReference type="Gene3D" id="1.10.3210.10">
    <property type="entry name" value="Hypothetical protein af1432"/>
    <property type="match status" value="1"/>
</dbReference>
<feature type="transmembrane region" description="Helical" evidence="1">
    <location>
        <begin position="12"/>
        <end position="30"/>
    </location>
</feature>
<evidence type="ECO:0000313" key="3">
    <source>
        <dbReference type="EMBL" id="KXS33580.1"/>
    </source>
</evidence>
<dbReference type="AlphaFoldDB" id="A0A139BX98"/>
<keyword evidence="1" id="KW-0472">Membrane</keyword>
<dbReference type="SMART" id="SM00471">
    <property type="entry name" value="HDc"/>
    <property type="match status" value="1"/>
</dbReference>
<dbReference type="Pfam" id="PF13487">
    <property type="entry name" value="HD_5"/>
    <property type="match status" value="1"/>
</dbReference>
<reference evidence="3 4" key="2">
    <citation type="submission" date="2016-03" db="EMBL/GenBank/DDBJ databases">
        <title>New uncultured bacterium of the family Gallionellaceae from acid mine drainage: description and reconstruction of genome based on metagenomic analysis of microbial community.</title>
        <authorList>
            <person name="Kadnikov V."/>
            <person name="Ivasenko D."/>
            <person name="Beletsky A."/>
            <person name="Mardanov A."/>
            <person name="Danilova E."/>
            <person name="Pimenov N."/>
            <person name="Karnachuk O."/>
            <person name="Ravin N."/>
        </authorList>
    </citation>
    <scope>NUCLEOTIDE SEQUENCE [LARGE SCALE GENOMIC DNA]</scope>
    <source>
        <strain evidence="3">ShG14-8</strain>
    </source>
</reference>
<evidence type="ECO:0000313" key="4">
    <source>
        <dbReference type="Proteomes" id="UP000070578"/>
    </source>
</evidence>
<dbReference type="SUPFAM" id="SSF109604">
    <property type="entry name" value="HD-domain/PDEase-like"/>
    <property type="match status" value="1"/>
</dbReference>
<feature type="transmembrane region" description="Helical" evidence="1">
    <location>
        <begin position="166"/>
        <end position="188"/>
    </location>
</feature>
<dbReference type="EMBL" id="LSLI01000004">
    <property type="protein sequence ID" value="KXS33580.1"/>
    <property type="molecule type" value="Genomic_DNA"/>
</dbReference>
<evidence type="ECO:0000259" key="2">
    <source>
        <dbReference type="PROSITE" id="PS51832"/>
    </source>
</evidence>
<name>A0A139BX98_9PROT</name>
<keyword evidence="1" id="KW-0812">Transmembrane</keyword>
<dbReference type="PANTHER" id="PTHR45228:SF5">
    <property type="entry name" value="CYCLIC DI-GMP PHOSPHODIESTERASE VC_1348-RELATED"/>
    <property type="match status" value="1"/>
</dbReference>